<dbReference type="STRING" id="34475.A0A4Y9Z6U0"/>
<organism evidence="6 7">
    <name type="scientific">Rhodofomes roseus</name>
    <dbReference type="NCBI Taxonomy" id="34475"/>
    <lineage>
        <taxon>Eukaryota</taxon>
        <taxon>Fungi</taxon>
        <taxon>Dikarya</taxon>
        <taxon>Basidiomycota</taxon>
        <taxon>Agaricomycotina</taxon>
        <taxon>Agaricomycetes</taxon>
        <taxon>Polyporales</taxon>
        <taxon>Rhodofomes</taxon>
    </lineage>
</organism>
<sequence length="351" mass="38334">MSLARQFFREMRPLFRMLEEPFGRTPSAFGAYPRSMLDDPFFRSPASLPPAVDVSEEGNKYVIEAELPGVKKENVNVRIGDGGRSVTIEGKIVNRRSEPQRTEVPSATMSTDNAAAQSSEGATSSTAVTQAPESTQLATERSLTSNSSFTRTVYLPRAVDTSNVSAKLEDGVLTVTVAKAEDPASVQVNVNPPLALLILYELGRLGSLRHTTMALGSNSVSISALRQSTHDELSVDDEEIDQLDSGLDSEEEVDELEETVPVVSKARPKKTGERVPGHTLIPPSRVENILQGSEAGAHLSKEALYMLSVATEEFIKRLAHAGQRMAGKEARQLVYYRDVGRSGNLYYRCLY</sequence>
<evidence type="ECO:0000256" key="3">
    <source>
        <dbReference type="RuleBase" id="RU003616"/>
    </source>
</evidence>
<dbReference type="AlphaFoldDB" id="A0A4Y9Z6U0"/>
<gene>
    <name evidence="6" type="ORF">EVJ58_g354</name>
</gene>
<dbReference type="GO" id="GO:0046982">
    <property type="term" value="F:protein heterodimerization activity"/>
    <property type="evidence" value="ECO:0007669"/>
    <property type="project" value="InterPro"/>
</dbReference>
<evidence type="ECO:0000259" key="5">
    <source>
        <dbReference type="PROSITE" id="PS01031"/>
    </source>
</evidence>
<dbReference type="InterPro" id="IPR031107">
    <property type="entry name" value="Small_HSP"/>
</dbReference>
<accession>A0A4Y9Z6U0</accession>
<reference evidence="6 7" key="1">
    <citation type="submission" date="2019-01" db="EMBL/GenBank/DDBJ databases">
        <title>Genome sequencing of the rare red list fungi Fomitopsis rosea.</title>
        <authorList>
            <person name="Buettner E."/>
            <person name="Kellner H."/>
        </authorList>
    </citation>
    <scope>NUCLEOTIDE SEQUENCE [LARGE SCALE GENOMIC DNA]</scope>
    <source>
        <strain evidence="6 7">DSM 105464</strain>
    </source>
</reference>
<dbReference type="InterPro" id="IPR002068">
    <property type="entry name" value="A-crystallin/Hsp20_dom"/>
</dbReference>
<feature type="region of interest" description="Disordered" evidence="4">
    <location>
        <begin position="93"/>
        <end position="143"/>
    </location>
</feature>
<dbReference type="Gene3D" id="1.10.20.10">
    <property type="entry name" value="Histone, subunit A"/>
    <property type="match status" value="1"/>
</dbReference>
<dbReference type="PANTHER" id="PTHR11527">
    <property type="entry name" value="HEAT-SHOCK PROTEIN 20 FAMILY MEMBER"/>
    <property type="match status" value="1"/>
</dbReference>
<evidence type="ECO:0000313" key="6">
    <source>
        <dbReference type="EMBL" id="TFY69563.1"/>
    </source>
</evidence>
<comment type="similarity">
    <text evidence="2 3">Belongs to the small heat shock protein (HSP20) family.</text>
</comment>
<evidence type="ECO:0000256" key="4">
    <source>
        <dbReference type="SAM" id="MobiDB-lite"/>
    </source>
</evidence>
<dbReference type="Gene3D" id="2.60.40.790">
    <property type="match status" value="1"/>
</dbReference>
<dbReference type="CDD" id="cd06464">
    <property type="entry name" value="ACD_sHsps-like"/>
    <property type="match status" value="1"/>
</dbReference>
<dbReference type="PROSITE" id="PS01031">
    <property type="entry name" value="SHSP"/>
    <property type="match status" value="1"/>
</dbReference>
<dbReference type="Proteomes" id="UP000298390">
    <property type="component" value="Unassembled WGS sequence"/>
</dbReference>
<dbReference type="Pfam" id="PF00011">
    <property type="entry name" value="HSP20"/>
    <property type="match status" value="1"/>
</dbReference>
<dbReference type="EMBL" id="SEKV01000008">
    <property type="protein sequence ID" value="TFY69563.1"/>
    <property type="molecule type" value="Genomic_DNA"/>
</dbReference>
<dbReference type="InterPro" id="IPR008978">
    <property type="entry name" value="HSP20-like_chaperone"/>
</dbReference>
<proteinExistence type="inferred from homology"/>
<dbReference type="InterPro" id="IPR003958">
    <property type="entry name" value="CBFA_NFYB_domain"/>
</dbReference>
<dbReference type="SUPFAM" id="SSF47113">
    <property type="entry name" value="Histone-fold"/>
    <property type="match status" value="1"/>
</dbReference>
<evidence type="ECO:0000313" key="7">
    <source>
        <dbReference type="Proteomes" id="UP000298390"/>
    </source>
</evidence>
<protein>
    <recommendedName>
        <fullName evidence="5">SHSP domain-containing protein</fullName>
    </recommendedName>
</protein>
<keyword evidence="1" id="KW-0346">Stress response</keyword>
<dbReference type="SUPFAM" id="SSF49764">
    <property type="entry name" value="HSP20-like chaperones"/>
    <property type="match status" value="1"/>
</dbReference>
<dbReference type="InterPro" id="IPR009072">
    <property type="entry name" value="Histone-fold"/>
</dbReference>
<feature type="domain" description="SHSP" evidence="5">
    <location>
        <begin position="43"/>
        <end position="195"/>
    </location>
</feature>
<name>A0A4Y9Z6U0_9APHY</name>
<evidence type="ECO:0000256" key="1">
    <source>
        <dbReference type="ARBA" id="ARBA00023016"/>
    </source>
</evidence>
<feature type="compositionally biased region" description="Polar residues" evidence="4">
    <location>
        <begin position="103"/>
        <end position="143"/>
    </location>
</feature>
<dbReference type="Pfam" id="PF00808">
    <property type="entry name" value="CBFD_NFYB_HMF"/>
    <property type="match status" value="1"/>
</dbReference>
<comment type="caution">
    <text evidence="6">The sequence shown here is derived from an EMBL/GenBank/DDBJ whole genome shotgun (WGS) entry which is preliminary data.</text>
</comment>
<evidence type="ECO:0000256" key="2">
    <source>
        <dbReference type="PROSITE-ProRule" id="PRU00285"/>
    </source>
</evidence>